<dbReference type="InterPro" id="IPR011330">
    <property type="entry name" value="Glyco_hydro/deAcase_b/a-brl"/>
</dbReference>
<gene>
    <name evidence="2" type="ORF">SAMN04488528_101029</name>
</gene>
<evidence type="ECO:0000313" key="3">
    <source>
        <dbReference type="Proteomes" id="UP000198619"/>
    </source>
</evidence>
<dbReference type="SUPFAM" id="SSF88713">
    <property type="entry name" value="Glycoside hydrolase/deacetylase"/>
    <property type="match status" value="1"/>
</dbReference>
<keyword evidence="1" id="KW-0812">Transmembrane</keyword>
<dbReference type="EMBL" id="FOKI01000010">
    <property type="protein sequence ID" value="SFB05217.1"/>
    <property type="molecule type" value="Genomic_DNA"/>
</dbReference>
<dbReference type="PROSITE" id="PS51257">
    <property type="entry name" value="PROKAR_LIPOPROTEIN"/>
    <property type="match status" value="1"/>
</dbReference>
<reference evidence="2 3" key="1">
    <citation type="submission" date="2016-10" db="EMBL/GenBank/DDBJ databases">
        <authorList>
            <person name="de Groot N.N."/>
        </authorList>
    </citation>
    <scope>NUCLEOTIDE SEQUENCE [LARGE SCALE GENOMIC DNA]</scope>
    <source>
        <strain evidence="2 3">DSM 12271</strain>
    </source>
</reference>
<dbReference type="PANTHER" id="PTHR30105:SF2">
    <property type="entry name" value="DIVERGENT POLYSACCHARIDE DEACETYLASE SUPERFAMILY"/>
    <property type="match status" value="1"/>
</dbReference>
<evidence type="ECO:0000313" key="2">
    <source>
        <dbReference type="EMBL" id="SFB05217.1"/>
    </source>
</evidence>
<proteinExistence type="predicted"/>
<dbReference type="Gene3D" id="3.20.20.370">
    <property type="entry name" value="Glycoside hydrolase/deacetylase"/>
    <property type="match status" value="1"/>
</dbReference>
<evidence type="ECO:0008006" key="4">
    <source>
        <dbReference type="Google" id="ProtNLM"/>
    </source>
</evidence>
<feature type="transmembrane region" description="Helical" evidence="1">
    <location>
        <begin position="12"/>
        <end position="32"/>
    </location>
</feature>
<keyword evidence="1" id="KW-0472">Membrane</keyword>
<keyword evidence="3" id="KW-1185">Reference proteome</keyword>
<dbReference type="InterPro" id="IPR006837">
    <property type="entry name" value="Divergent_DAC"/>
</dbReference>
<dbReference type="PANTHER" id="PTHR30105">
    <property type="entry name" value="UNCHARACTERIZED YIBQ-RELATED"/>
    <property type="match status" value="1"/>
</dbReference>
<accession>A0A1I0XX37</accession>
<dbReference type="Pfam" id="PF04748">
    <property type="entry name" value="Polysacc_deac_2"/>
    <property type="match status" value="1"/>
</dbReference>
<protein>
    <recommendedName>
        <fullName evidence="4">Divergent polysaccharide deacetylase</fullName>
    </recommendedName>
</protein>
<dbReference type="Proteomes" id="UP000198619">
    <property type="component" value="Unassembled WGS sequence"/>
</dbReference>
<sequence length="264" mass="29488">MENKTLNIVTKILVCICISFFTISCFYEQYAYGEEGNKESGKIAIVIDDFGYEGEGTNDMLDLKIPITAAIIPFTEHSSYEAKLAAAKGKEVIIHMPMEPDKGKASWLGKKPLMTGLSNEEVDKRVREAIEEIPEAKGMNNHMGSKVMRDDKILMPVFKVLKEKEMFFLDSKTTMNSKGEALCKELGVPYYGRDVFLDHVHSQQNVENELEKAADIAKEKGYAIVIGHVGGQGGKITVNGIKNKMHKLENKGIEFVFLSQLKSE</sequence>
<dbReference type="CDD" id="cd10936">
    <property type="entry name" value="CE4_DAC2"/>
    <property type="match status" value="1"/>
</dbReference>
<dbReference type="AlphaFoldDB" id="A0A1I0XX37"/>
<organism evidence="2 3">
    <name type="scientific">Clostridium frigidicarnis</name>
    <dbReference type="NCBI Taxonomy" id="84698"/>
    <lineage>
        <taxon>Bacteria</taxon>
        <taxon>Bacillati</taxon>
        <taxon>Bacillota</taxon>
        <taxon>Clostridia</taxon>
        <taxon>Eubacteriales</taxon>
        <taxon>Clostridiaceae</taxon>
        <taxon>Clostridium</taxon>
    </lineage>
</organism>
<evidence type="ECO:0000256" key="1">
    <source>
        <dbReference type="SAM" id="Phobius"/>
    </source>
</evidence>
<keyword evidence="1" id="KW-1133">Transmembrane helix</keyword>
<name>A0A1I0XX37_9CLOT</name>
<dbReference type="RefSeq" id="WP_090040418.1">
    <property type="nucleotide sequence ID" value="NZ_FOKI01000010.1"/>
</dbReference>
<dbReference type="STRING" id="84698.SAMN04488528_101029"/>
<dbReference type="GO" id="GO:0005975">
    <property type="term" value="P:carbohydrate metabolic process"/>
    <property type="evidence" value="ECO:0007669"/>
    <property type="project" value="InterPro"/>
</dbReference>
<dbReference type="OrthoDB" id="9784811at2"/>